<sequence length="267" mass="29313">MNLLLLKRPVYLFFIVLLVPAVFICVSHAQNSPVGVDVIQPKTIQIKSTFSGGKITVRSVIPAQDKVALRLIGPKQNLALMRKDRVKGLWMNVEQIHFKDIPNIYLLWTSKDLSSLENRENLKVMKLDYVSLLADSLPETSADKEPDKSVLINELIKLKEADNLFKISDGTVSIRPSEQAGWNQIDAVLDVPSKIAPGTYTLDLVALKDGKGTLLQSSEIKVKLAGVPAIISNLAFKKGLLYGILAVIIATFSGLLIGIIFESKGSH</sequence>
<feature type="transmembrane region" description="Helical" evidence="1">
    <location>
        <begin position="240"/>
        <end position="261"/>
    </location>
</feature>
<evidence type="ECO:0000313" key="2">
    <source>
        <dbReference type="EMBL" id="CBX29068.1"/>
    </source>
</evidence>
<proteinExistence type="predicted"/>
<dbReference type="InterPro" id="IPR019088">
    <property type="entry name" value="CHP02186-rel_TM"/>
</dbReference>
<dbReference type="AlphaFoldDB" id="E1YES4"/>
<protein>
    <recommendedName>
        <fullName evidence="3">Transmembrane protein</fullName>
    </recommendedName>
</protein>
<keyword evidence="1" id="KW-1133">Transmembrane helix</keyword>
<name>E1YES4_9BACT</name>
<keyword evidence="1" id="KW-0472">Membrane</keyword>
<dbReference type="Pfam" id="PF09608">
    <property type="entry name" value="Alph_Pro_TM"/>
    <property type="match status" value="1"/>
</dbReference>
<dbReference type="EMBL" id="FR695872">
    <property type="protein sequence ID" value="CBX29068.1"/>
    <property type="molecule type" value="Genomic_DNA"/>
</dbReference>
<evidence type="ECO:0008006" key="3">
    <source>
        <dbReference type="Google" id="ProtNLM"/>
    </source>
</evidence>
<accession>E1YES4</accession>
<keyword evidence="1" id="KW-0812">Transmembrane</keyword>
<evidence type="ECO:0000256" key="1">
    <source>
        <dbReference type="SAM" id="Phobius"/>
    </source>
</evidence>
<organism evidence="2">
    <name type="scientific">uncultured Desulfobacterium sp</name>
    <dbReference type="NCBI Taxonomy" id="201089"/>
    <lineage>
        <taxon>Bacteria</taxon>
        <taxon>Pseudomonadati</taxon>
        <taxon>Thermodesulfobacteriota</taxon>
        <taxon>Desulfobacteria</taxon>
        <taxon>Desulfobacterales</taxon>
        <taxon>Desulfobacteriaceae</taxon>
        <taxon>Desulfobacterium</taxon>
        <taxon>environmental samples</taxon>
    </lineage>
</organism>
<gene>
    <name evidence="2" type="ORF">N47_J00490</name>
</gene>
<reference evidence="2" key="1">
    <citation type="journal article" date="2011" name="Environ. Microbiol.">
        <title>Genomic insights into the metabolic potential of the polycyclic aromatic hydrocarbon degrading sulfate-reducing Deltaproteobacterium N47.</title>
        <authorList>
            <person name="Bergmann F."/>
            <person name="Selesi D."/>
            <person name="Weinmaier T."/>
            <person name="Tischler P."/>
            <person name="Rattei T."/>
            <person name="Meckenstock R.U."/>
        </authorList>
    </citation>
    <scope>NUCLEOTIDE SEQUENCE</scope>
</reference>